<protein>
    <submittedName>
        <fullName evidence="2">BnaC01g41160D protein</fullName>
    </submittedName>
</protein>
<dbReference type="AlphaFoldDB" id="A0A078JAQ3"/>
<keyword evidence="1" id="KW-0732">Signal</keyword>
<evidence type="ECO:0000313" key="2">
    <source>
        <dbReference type="EMBL" id="CDY62913.1"/>
    </source>
</evidence>
<reference evidence="2 3" key="1">
    <citation type="journal article" date="2014" name="Science">
        <title>Plant genetics. Early allopolyploid evolution in the post-Neolithic Brassica napus oilseed genome.</title>
        <authorList>
            <person name="Chalhoub B."/>
            <person name="Denoeud F."/>
            <person name="Liu S."/>
            <person name="Parkin I.A."/>
            <person name="Tang H."/>
            <person name="Wang X."/>
            <person name="Chiquet J."/>
            <person name="Belcram H."/>
            <person name="Tong C."/>
            <person name="Samans B."/>
            <person name="Correa M."/>
            <person name="Da Silva C."/>
            <person name="Just J."/>
            <person name="Falentin C."/>
            <person name="Koh C.S."/>
            <person name="Le Clainche I."/>
            <person name="Bernard M."/>
            <person name="Bento P."/>
            <person name="Noel B."/>
            <person name="Labadie K."/>
            <person name="Alberti A."/>
            <person name="Charles M."/>
            <person name="Arnaud D."/>
            <person name="Guo H."/>
            <person name="Daviaud C."/>
            <person name="Alamery S."/>
            <person name="Jabbari K."/>
            <person name="Zhao M."/>
            <person name="Edger P.P."/>
            <person name="Chelaifa H."/>
            <person name="Tack D."/>
            <person name="Lassalle G."/>
            <person name="Mestiri I."/>
            <person name="Schnel N."/>
            <person name="Le Paslier M.C."/>
            <person name="Fan G."/>
            <person name="Renault V."/>
            <person name="Bayer P.E."/>
            <person name="Golicz A.A."/>
            <person name="Manoli S."/>
            <person name="Lee T.H."/>
            <person name="Thi V.H."/>
            <person name="Chalabi S."/>
            <person name="Hu Q."/>
            <person name="Fan C."/>
            <person name="Tollenaere R."/>
            <person name="Lu Y."/>
            <person name="Battail C."/>
            <person name="Shen J."/>
            <person name="Sidebottom C.H."/>
            <person name="Wang X."/>
            <person name="Canaguier A."/>
            <person name="Chauveau A."/>
            <person name="Berard A."/>
            <person name="Deniot G."/>
            <person name="Guan M."/>
            <person name="Liu Z."/>
            <person name="Sun F."/>
            <person name="Lim Y.P."/>
            <person name="Lyons E."/>
            <person name="Town C.D."/>
            <person name="Bancroft I."/>
            <person name="Wang X."/>
            <person name="Meng J."/>
            <person name="Ma J."/>
            <person name="Pires J.C."/>
            <person name="King G.J."/>
            <person name="Brunel D."/>
            <person name="Delourme R."/>
            <person name="Renard M."/>
            <person name="Aury J.M."/>
            <person name="Adams K.L."/>
            <person name="Batley J."/>
            <person name="Snowdon R.J."/>
            <person name="Tost J."/>
            <person name="Edwards D."/>
            <person name="Zhou Y."/>
            <person name="Hua W."/>
            <person name="Sharpe A.G."/>
            <person name="Paterson A.H."/>
            <person name="Guan C."/>
            <person name="Wincker P."/>
        </authorList>
    </citation>
    <scope>NUCLEOTIDE SEQUENCE [LARGE SCALE GENOMIC DNA]</scope>
    <source>
        <strain evidence="3">cv. Darmor-bzh</strain>
    </source>
</reference>
<keyword evidence="3" id="KW-1185">Reference proteome</keyword>
<name>A0A078JAQ3_BRANA</name>
<organism evidence="2 3">
    <name type="scientific">Brassica napus</name>
    <name type="common">Rape</name>
    <dbReference type="NCBI Taxonomy" id="3708"/>
    <lineage>
        <taxon>Eukaryota</taxon>
        <taxon>Viridiplantae</taxon>
        <taxon>Streptophyta</taxon>
        <taxon>Embryophyta</taxon>
        <taxon>Tracheophyta</taxon>
        <taxon>Spermatophyta</taxon>
        <taxon>Magnoliopsida</taxon>
        <taxon>eudicotyledons</taxon>
        <taxon>Gunneridae</taxon>
        <taxon>Pentapetalae</taxon>
        <taxon>rosids</taxon>
        <taxon>malvids</taxon>
        <taxon>Brassicales</taxon>
        <taxon>Brassicaceae</taxon>
        <taxon>Brassiceae</taxon>
        <taxon>Brassica</taxon>
    </lineage>
</organism>
<accession>A0A078JAQ3</accession>
<gene>
    <name evidence="2" type="primary">BnaC01g41160D</name>
    <name evidence="2" type="ORF">GSBRNA2T00037743001</name>
</gene>
<evidence type="ECO:0000313" key="3">
    <source>
        <dbReference type="Proteomes" id="UP000028999"/>
    </source>
</evidence>
<sequence>MRIFRKTLVSFPLFIFLFLYESSTAQDTIRRDKELRVDRS</sequence>
<feature type="chain" id="PRO_5001739300" evidence="1">
    <location>
        <begin position="26"/>
        <end position="40"/>
    </location>
</feature>
<evidence type="ECO:0000256" key="1">
    <source>
        <dbReference type="SAM" id="SignalP"/>
    </source>
</evidence>
<dbReference type="Proteomes" id="UP000028999">
    <property type="component" value="Unassembled WGS sequence"/>
</dbReference>
<feature type="signal peptide" evidence="1">
    <location>
        <begin position="1"/>
        <end position="25"/>
    </location>
</feature>
<proteinExistence type="predicted"/>
<dbReference type="Gramene" id="CDY62913">
    <property type="protein sequence ID" value="CDY62913"/>
    <property type="gene ID" value="GSBRNA2T00037743001"/>
</dbReference>
<dbReference type="EMBL" id="LK034215">
    <property type="protein sequence ID" value="CDY62913.1"/>
    <property type="molecule type" value="Genomic_DNA"/>
</dbReference>
<dbReference type="PaxDb" id="3708-A0A078JAQ3"/>